<dbReference type="InterPro" id="IPR045863">
    <property type="entry name" value="CorA_TM1_TM2"/>
</dbReference>
<dbReference type="EMBL" id="SDGZ01000014">
    <property type="protein sequence ID" value="TYC49597.1"/>
    <property type="molecule type" value="Genomic_DNA"/>
</dbReference>
<dbReference type="OrthoDB" id="9803416at2"/>
<dbReference type="InterPro" id="IPR047199">
    <property type="entry name" value="CorA-like"/>
</dbReference>
<keyword evidence="5 6" id="KW-0472">Membrane</keyword>
<dbReference type="Gene3D" id="1.20.58.340">
    <property type="entry name" value="Magnesium transport protein CorA, transmembrane region"/>
    <property type="match status" value="2"/>
</dbReference>
<feature type="transmembrane region" description="Helical" evidence="6">
    <location>
        <begin position="280"/>
        <end position="302"/>
    </location>
</feature>
<protein>
    <submittedName>
        <fullName evidence="7">Magnesium transporter CorA family protein</fullName>
    </submittedName>
</protein>
<dbReference type="SUPFAM" id="SSF144083">
    <property type="entry name" value="Magnesium transport protein CorA, transmembrane region"/>
    <property type="match status" value="1"/>
</dbReference>
<comment type="similarity">
    <text evidence="2">Belongs to the CorA metal ion transporter (MIT) (TC 1.A.35) family.</text>
</comment>
<dbReference type="InterPro" id="IPR045861">
    <property type="entry name" value="CorA_cytoplasmic_dom"/>
</dbReference>
<organism evidence="7 8">
    <name type="scientific">Weissella muntiaci</name>
    <dbReference type="NCBI Taxonomy" id="2508881"/>
    <lineage>
        <taxon>Bacteria</taxon>
        <taxon>Bacillati</taxon>
        <taxon>Bacillota</taxon>
        <taxon>Bacilli</taxon>
        <taxon>Lactobacillales</taxon>
        <taxon>Lactobacillaceae</taxon>
        <taxon>Weissella</taxon>
    </lineage>
</organism>
<reference evidence="7 8" key="1">
    <citation type="submission" date="2019-01" db="EMBL/GenBank/DDBJ databases">
        <title>Weissella sp. nov., a novel lactic acid bacterium isolated from animal feces.</title>
        <authorList>
            <person name="Wang L.-T."/>
        </authorList>
    </citation>
    <scope>NUCLEOTIDE SEQUENCE [LARGE SCALE GENOMIC DNA]</scope>
    <source>
        <strain evidence="7 8">8H-2</strain>
    </source>
</reference>
<dbReference type="GO" id="GO:0016020">
    <property type="term" value="C:membrane"/>
    <property type="evidence" value="ECO:0007669"/>
    <property type="project" value="UniProtKB-SubCell"/>
</dbReference>
<accession>A0A6C2C726</accession>
<evidence type="ECO:0000256" key="1">
    <source>
        <dbReference type="ARBA" id="ARBA00004141"/>
    </source>
</evidence>
<keyword evidence="3 6" id="KW-0812">Transmembrane</keyword>
<gene>
    <name evidence="7" type="ORF">ESZ50_05485</name>
</gene>
<dbReference type="InterPro" id="IPR002523">
    <property type="entry name" value="MgTranspt_CorA/ZnTranspt_ZntB"/>
</dbReference>
<dbReference type="Proteomes" id="UP000371977">
    <property type="component" value="Unassembled WGS sequence"/>
</dbReference>
<evidence type="ECO:0000256" key="2">
    <source>
        <dbReference type="ARBA" id="ARBA00009765"/>
    </source>
</evidence>
<keyword evidence="4 6" id="KW-1133">Transmembrane helix</keyword>
<dbReference type="CDD" id="cd12827">
    <property type="entry name" value="EcCorA_ZntB-like_u2"/>
    <property type="match status" value="1"/>
</dbReference>
<dbReference type="GO" id="GO:0046873">
    <property type="term" value="F:metal ion transmembrane transporter activity"/>
    <property type="evidence" value="ECO:0007669"/>
    <property type="project" value="InterPro"/>
</dbReference>
<comment type="caution">
    <text evidence="7">The sequence shown here is derived from an EMBL/GenBank/DDBJ whole genome shotgun (WGS) entry which is preliminary data.</text>
</comment>
<evidence type="ECO:0000256" key="4">
    <source>
        <dbReference type="ARBA" id="ARBA00022989"/>
    </source>
</evidence>
<sequence length="308" mass="35405">MITTNNIFPNFTWSQVHEMDESDRQWLHKSQEIPHEILNYAVDPYESARMEYATAADLSLMIFDIVTPTSNRATTEPVSFLFSNDGKRLYTFTRRETAYINPLITEQSEINNASVDLHPLDVILNVTKKLTEKFMTTILEVNRQRNPIQREIRQVKQTKKIIDNLMDLQTSLIYLSNSITTDLDLIKSLREHEAKYLTPWQIEKIDDLNIELTQAIDTADLSRQVTDSVSNAYENVANSNLNWTMKVLTVWSIVLTVPTIVSGFFGQNVPIPLYNSNGDAGWILTIIITLILMALTTLILWFTGFLRK</sequence>
<evidence type="ECO:0000256" key="3">
    <source>
        <dbReference type="ARBA" id="ARBA00022692"/>
    </source>
</evidence>
<evidence type="ECO:0000256" key="6">
    <source>
        <dbReference type="SAM" id="Phobius"/>
    </source>
</evidence>
<dbReference type="RefSeq" id="WP_148622589.1">
    <property type="nucleotide sequence ID" value="NZ_SDGZ01000014.1"/>
</dbReference>
<dbReference type="Gene3D" id="3.30.460.20">
    <property type="entry name" value="CorA soluble domain-like"/>
    <property type="match status" value="1"/>
</dbReference>
<dbReference type="PANTHER" id="PTHR47891">
    <property type="entry name" value="TRANSPORTER-RELATED"/>
    <property type="match status" value="1"/>
</dbReference>
<dbReference type="PANTHER" id="PTHR47891:SF1">
    <property type="entry name" value="CORA-MAGNESIUM AND COBALT TRANSPORTER"/>
    <property type="match status" value="1"/>
</dbReference>
<proteinExistence type="inferred from homology"/>
<name>A0A6C2C726_9LACO</name>
<keyword evidence="8" id="KW-1185">Reference proteome</keyword>
<feature type="transmembrane region" description="Helical" evidence="6">
    <location>
        <begin position="247"/>
        <end position="265"/>
    </location>
</feature>
<dbReference type="Pfam" id="PF01544">
    <property type="entry name" value="CorA"/>
    <property type="match status" value="1"/>
</dbReference>
<evidence type="ECO:0000313" key="8">
    <source>
        <dbReference type="Proteomes" id="UP000371977"/>
    </source>
</evidence>
<dbReference type="SUPFAM" id="SSF143865">
    <property type="entry name" value="CorA soluble domain-like"/>
    <property type="match status" value="1"/>
</dbReference>
<evidence type="ECO:0000313" key="7">
    <source>
        <dbReference type="EMBL" id="TYC49597.1"/>
    </source>
</evidence>
<comment type="subcellular location">
    <subcellularLocation>
        <location evidence="1">Membrane</location>
        <topology evidence="1">Multi-pass membrane protein</topology>
    </subcellularLocation>
</comment>
<evidence type="ECO:0000256" key="5">
    <source>
        <dbReference type="ARBA" id="ARBA00023136"/>
    </source>
</evidence>
<dbReference type="AlphaFoldDB" id="A0A6C2C726"/>